<dbReference type="PANTHER" id="PTHR10676:SF396">
    <property type="entry name" value="DYNEIN AXONEMAL HEAVY CHAIN 1"/>
    <property type="match status" value="1"/>
</dbReference>
<dbReference type="Proteomes" id="UP000747399">
    <property type="component" value="Unassembled WGS sequence"/>
</dbReference>
<feature type="domain" description="Dynein heavy chain C-terminal" evidence="2">
    <location>
        <begin position="175"/>
        <end position="509"/>
    </location>
</feature>
<dbReference type="InterPro" id="IPR041228">
    <property type="entry name" value="Dynein_C"/>
</dbReference>
<evidence type="ECO:0000313" key="3">
    <source>
        <dbReference type="EMBL" id="GIL62708.1"/>
    </source>
</evidence>
<dbReference type="GO" id="GO:0045505">
    <property type="term" value="F:dynein intermediate chain binding"/>
    <property type="evidence" value="ECO:0007669"/>
    <property type="project" value="InterPro"/>
</dbReference>
<dbReference type="InterPro" id="IPR026983">
    <property type="entry name" value="DHC"/>
</dbReference>
<name>A0A8J4BIA8_9CHLO</name>
<keyword evidence="4" id="KW-1185">Reference proteome</keyword>
<dbReference type="EMBL" id="BNCO01000052">
    <property type="protein sequence ID" value="GIL62708.1"/>
    <property type="molecule type" value="Genomic_DNA"/>
</dbReference>
<evidence type="ECO:0000313" key="4">
    <source>
        <dbReference type="Proteomes" id="UP000747399"/>
    </source>
</evidence>
<dbReference type="Gene3D" id="1.20.1270.280">
    <property type="match status" value="1"/>
</dbReference>
<feature type="non-terminal residue" evidence="3">
    <location>
        <position position="560"/>
    </location>
</feature>
<feature type="compositionally biased region" description="Polar residues" evidence="1">
    <location>
        <begin position="127"/>
        <end position="150"/>
    </location>
</feature>
<sequence>SPSLLPERLSCCLQDLSVVAKDVRSLNIPRGDPTFVGLSAGAASVRAAQYTRHVLDTLKRVHLLRSTDEVDLTKPLQLALSVCQDLLKQLPLTPIPGTRSGWAAMVGPGSGRGAGGGLSGKPGSARNSISRTTSPWSNMGSQGAAGTTLQSPPPAIAASTTSPLLSPQQAAEAATREQLYRAAAMANANYLPRYKAGKMTEDMSEAAQDRWTAMHPTMQKAMVQVFNDEVASFAAMLNTVHASIRAVNAAIKGYEGISEGVAELVQQLSQGHVPRTWLHQRVELQSDNIATWLSDLQSRLEFLYDWAVEGPPVAVPLGMLSRPRSFLTAVQQSFAERMGRPVGQVYMDTVLLQEDEEQILPRYRLPLLGARALASTPLTAADGTTLLLSTALSEGCLIGSLVLQGARWDRSRRVLVEPEPGVLHSGMPLLWLRATAAPAVPQLARALALPGATVPIRINDSYLCPVFKFVAGFGGRNTNLLQGDADDCLTTVLLPCGTRKPEYWAAHNVVVVAVPDPMGLLEAVGGSGSVCVSARESTAGTPTAAGGPGSMPAMGSSPAW</sequence>
<dbReference type="GO" id="GO:0030286">
    <property type="term" value="C:dynein complex"/>
    <property type="evidence" value="ECO:0007669"/>
    <property type="project" value="InterPro"/>
</dbReference>
<comment type="caution">
    <text evidence="3">The sequence shown here is derived from an EMBL/GenBank/DDBJ whole genome shotgun (WGS) entry which is preliminary data.</text>
</comment>
<dbReference type="GO" id="GO:0097729">
    <property type="term" value="C:9+2 motile cilium"/>
    <property type="evidence" value="ECO:0007669"/>
    <property type="project" value="TreeGrafter"/>
</dbReference>
<reference evidence="3" key="1">
    <citation type="journal article" date="2021" name="Proc. Natl. Acad. Sci. U.S.A.">
        <title>Three genomes in the algal genus Volvox reveal the fate of a haploid sex-determining region after a transition to homothallism.</title>
        <authorList>
            <person name="Yamamoto K."/>
            <person name="Hamaji T."/>
            <person name="Kawai-Toyooka H."/>
            <person name="Matsuzaki R."/>
            <person name="Takahashi F."/>
            <person name="Nishimura Y."/>
            <person name="Kawachi M."/>
            <person name="Noguchi H."/>
            <person name="Minakuchi Y."/>
            <person name="Umen J.G."/>
            <person name="Toyoda A."/>
            <person name="Nozaki H."/>
        </authorList>
    </citation>
    <scope>NUCLEOTIDE SEQUENCE</scope>
    <source>
        <strain evidence="3">NIES-3780</strain>
    </source>
</reference>
<feature type="region of interest" description="Disordered" evidence="1">
    <location>
        <begin position="111"/>
        <end position="172"/>
    </location>
</feature>
<dbReference type="InterPro" id="IPR043160">
    <property type="entry name" value="Dynein_C_barrel"/>
</dbReference>
<dbReference type="Pfam" id="PF18199">
    <property type="entry name" value="Dynein_C"/>
    <property type="match status" value="1"/>
</dbReference>
<dbReference type="GO" id="GO:0060294">
    <property type="term" value="P:cilium movement involved in cell motility"/>
    <property type="evidence" value="ECO:0007669"/>
    <property type="project" value="TreeGrafter"/>
</dbReference>
<feature type="region of interest" description="Disordered" evidence="1">
    <location>
        <begin position="538"/>
        <end position="560"/>
    </location>
</feature>
<dbReference type="PANTHER" id="PTHR10676">
    <property type="entry name" value="DYNEIN HEAVY CHAIN FAMILY PROTEIN"/>
    <property type="match status" value="1"/>
</dbReference>
<gene>
    <name evidence="3" type="ORF">Vafri_16877</name>
</gene>
<proteinExistence type="predicted"/>
<dbReference type="AlphaFoldDB" id="A0A8J4BIA8"/>
<dbReference type="Gene3D" id="3.10.490.20">
    <property type="match status" value="1"/>
</dbReference>
<feature type="compositionally biased region" description="Gly residues" evidence="1">
    <location>
        <begin position="111"/>
        <end position="120"/>
    </location>
</feature>
<dbReference type="GO" id="GO:0008569">
    <property type="term" value="F:minus-end-directed microtubule motor activity"/>
    <property type="evidence" value="ECO:0007669"/>
    <property type="project" value="TreeGrafter"/>
</dbReference>
<protein>
    <recommendedName>
        <fullName evidence="2">Dynein heavy chain C-terminal domain-containing protein</fullName>
    </recommendedName>
</protein>
<organism evidence="3 4">
    <name type="scientific">Volvox africanus</name>
    <dbReference type="NCBI Taxonomy" id="51714"/>
    <lineage>
        <taxon>Eukaryota</taxon>
        <taxon>Viridiplantae</taxon>
        <taxon>Chlorophyta</taxon>
        <taxon>core chlorophytes</taxon>
        <taxon>Chlorophyceae</taxon>
        <taxon>CS clade</taxon>
        <taxon>Chlamydomonadales</taxon>
        <taxon>Volvocaceae</taxon>
        <taxon>Volvox</taxon>
    </lineage>
</organism>
<dbReference type="GO" id="GO:0051959">
    <property type="term" value="F:dynein light intermediate chain binding"/>
    <property type="evidence" value="ECO:0007669"/>
    <property type="project" value="InterPro"/>
</dbReference>
<evidence type="ECO:0000256" key="1">
    <source>
        <dbReference type="SAM" id="MobiDB-lite"/>
    </source>
</evidence>
<accession>A0A8J4BIA8</accession>
<evidence type="ECO:0000259" key="2">
    <source>
        <dbReference type="Pfam" id="PF18199"/>
    </source>
</evidence>